<organism evidence="1 2">
    <name type="scientific">Lutimonas vermicola</name>
    <dbReference type="NCBI Taxonomy" id="414288"/>
    <lineage>
        <taxon>Bacteria</taxon>
        <taxon>Pseudomonadati</taxon>
        <taxon>Bacteroidota</taxon>
        <taxon>Flavobacteriia</taxon>
        <taxon>Flavobacteriales</taxon>
        <taxon>Flavobacteriaceae</taxon>
        <taxon>Lutimonas</taxon>
    </lineage>
</organism>
<dbReference type="PROSITE" id="PS51257">
    <property type="entry name" value="PROKAR_LIPOPROTEIN"/>
    <property type="match status" value="1"/>
</dbReference>
<reference evidence="1 2" key="1">
    <citation type="submission" date="2024-04" db="EMBL/GenBank/DDBJ databases">
        <title>whole genome sequencing of Lutimonas vermicola strain IMCC1616.</title>
        <authorList>
            <person name="Bae S.S."/>
        </authorList>
    </citation>
    <scope>NUCLEOTIDE SEQUENCE [LARGE SCALE GENOMIC DNA]</scope>
    <source>
        <strain evidence="1 2">IMCC1616</strain>
    </source>
</reference>
<dbReference type="RefSeq" id="WP_342160654.1">
    <property type="nucleotide sequence ID" value="NZ_JBCDNA010000002.1"/>
</dbReference>
<dbReference type="InterPro" id="IPR021109">
    <property type="entry name" value="Peptidase_aspartic_dom_sf"/>
</dbReference>
<dbReference type="EMBL" id="JBCDNA010000002">
    <property type="protein sequence ID" value="MEL4456508.1"/>
    <property type="molecule type" value="Genomic_DNA"/>
</dbReference>
<proteinExistence type="predicted"/>
<evidence type="ECO:0008006" key="3">
    <source>
        <dbReference type="Google" id="ProtNLM"/>
    </source>
</evidence>
<evidence type="ECO:0000313" key="2">
    <source>
        <dbReference type="Proteomes" id="UP001474120"/>
    </source>
</evidence>
<dbReference type="Gene3D" id="2.40.70.10">
    <property type="entry name" value="Acid Proteases"/>
    <property type="match status" value="1"/>
</dbReference>
<keyword evidence="2" id="KW-1185">Reference proteome</keyword>
<gene>
    <name evidence="1" type="ORF">AABB81_11415</name>
</gene>
<accession>A0ABU9L337</accession>
<comment type="caution">
    <text evidence="1">The sequence shown here is derived from an EMBL/GenBank/DDBJ whole genome shotgun (WGS) entry which is preliminary data.</text>
</comment>
<dbReference type="Proteomes" id="UP001474120">
    <property type="component" value="Unassembled WGS sequence"/>
</dbReference>
<name>A0ABU9L337_9FLAO</name>
<sequence length="316" mass="35794">MKSFLKICFILTLALSSCNSGNQKSERANTDELLQNEIKFEWQSFELDGIKYEHGALFLPVYIDSIDREYKMQFDLGLNVSAIYENPLQTILTEHPHLKRKIVARNDYKILRVNTRIGNYSSSVDTLFVYEDHGDQKSYDSLSVIGSIGANEVENKILLIDFPNTTLAILNEESEFDKSEYHLAPLEYKYGKIFISLAADGQSYDFIYDTGVSISAITTIDKAFFNKVKSNSTPTDTVKLNSWGTLATFEKSKIESPIQLGEMKLSANKNILFTQEQKIVETLNQVGIDGLVGNDFFIDNVIIIDLVNNKFGVRKQ</sequence>
<protein>
    <recommendedName>
        <fullName evidence="3">Aspartyl protease</fullName>
    </recommendedName>
</protein>
<evidence type="ECO:0000313" key="1">
    <source>
        <dbReference type="EMBL" id="MEL4456508.1"/>
    </source>
</evidence>